<dbReference type="InterPro" id="IPR005821">
    <property type="entry name" value="Ion_trans_dom"/>
</dbReference>
<keyword evidence="3" id="KW-0633">Potassium transport</keyword>
<evidence type="ECO:0000259" key="13">
    <source>
        <dbReference type="Pfam" id="PF00520"/>
    </source>
</evidence>
<feature type="transmembrane region" description="Helical" evidence="12">
    <location>
        <begin position="145"/>
        <end position="165"/>
    </location>
</feature>
<evidence type="ECO:0000256" key="2">
    <source>
        <dbReference type="ARBA" id="ARBA00022448"/>
    </source>
</evidence>
<dbReference type="SUPFAM" id="SSF81324">
    <property type="entry name" value="Voltage-gated potassium channels"/>
    <property type="match status" value="1"/>
</dbReference>
<keyword evidence="8 12" id="KW-1133">Transmembrane helix</keyword>
<keyword evidence="9" id="KW-0406">Ion transport</keyword>
<evidence type="ECO:0000256" key="8">
    <source>
        <dbReference type="ARBA" id="ARBA00022989"/>
    </source>
</evidence>
<feature type="transmembrane region" description="Helical" evidence="12">
    <location>
        <begin position="62"/>
        <end position="83"/>
    </location>
</feature>
<dbReference type="PANTHER" id="PTHR11537:SF254">
    <property type="entry name" value="POTASSIUM VOLTAGE-GATED CHANNEL PROTEIN SHAB"/>
    <property type="match status" value="1"/>
</dbReference>
<accession>A0A0A2F0F8</accession>
<dbReference type="GO" id="GO:0008076">
    <property type="term" value="C:voltage-gated potassium channel complex"/>
    <property type="evidence" value="ECO:0007669"/>
    <property type="project" value="InterPro"/>
</dbReference>
<evidence type="ECO:0000313" key="14">
    <source>
        <dbReference type="EMBL" id="KGN83472.1"/>
    </source>
</evidence>
<keyword evidence="4 12" id="KW-0812">Transmembrane</keyword>
<dbReference type="GO" id="GO:0005249">
    <property type="term" value="F:voltage-gated potassium channel activity"/>
    <property type="evidence" value="ECO:0007669"/>
    <property type="project" value="InterPro"/>
</dbReference>
<keyword evidence="10 12" id="KW-0472">Membrane</keyword>
<keyword evidence="11" id="KW-0407">Ion channel</keyword>
<dbReference type="Gene3D" id="1.20.120.350">
    <property type="entry name" value="Voltage-gated potassium channels. Chain C"/>
    <property type="match status" value="1"/>
</dbReference>
<feature type="transmembrane region" description="Helical" evidence="12">
    <location>
        <begin position="206"/>
        <end position="231"/>
    </location>
</feature>
<evidence type="ECO:0000256" key="3">
    <source>
        <dbReference type="ARBA" id="ARBA00022538"/>
    </source>
</evidence>
<dbReference type="Proteomes" id="UP000030130">
    <property type="component" value="Unassembled WGS sequence"/>
</dbReference>
<evidence type="ECO:0000256" key="6">
    <source>
        <dbReference type="ARBA" id="ARBA00022882"/>
    </source>
</evidence>
<dbReference type="Pfam" id="PF00520">
    <property type="entry name" value="Ion_trans"/>
    <property type="match status" value="1"/>
</dbReference>
<gene>
    <name evidence="14" type="ORF">HR08_10910</name>
</gene>
<name>A0A0A2F0F8_9PORP</name>
<evidence type="ECO:0000256" key="12">
    <source>
        <dbReference type="SAM" id="Phobius"/>
    </source>
</evidence>
<dbReference type="Gene3D" id="1.10.287.70">
    <property type="match status" value="1"/>
</dbReference>
<dbReference type="PATRIC" id="fig|111105.18.peg.1851"/>
<dbReference type="PANTHER" id="PTHR11537">
    <property type="entry name" value="VOLTAGE-GATED POTASSIUM CHANNEL"/>
    <property type="match status" value="1"/>
</dbReference>
<dbReference type="InterPro" id="IPR028325">
    <property type="entry name" value="VG_K_chnl"/>
</dbReference>
<keyword evidence="7" id="KW-0630">Potassium</keyword>
<evidence type="ECO:0000256" key="5">
    <source>
        <dbReference type="ARBA" id="ARBA00022826"/>
    </source>
</evidence>
<evidence type="ECO:0000256" key="11">
    <source>
        <dbReference type="ARBA" id="ARBA00023303"/>
    </source>
</evidence>
<sequence>MFKCSVNECFIQLFKYNSIRMKDDSANKFGFLNLAVLVLSIYVLGALIVDTTIKLPEETSRLLNYIDLAICIFFFVEFCIRFYHAESKLRFMRWGWIDLVSSIPMINFLRFGRVFRLIRLFRILRAFRTTKEFVTYVFKVKAQGAFTSATILAILLIIFSSIAILQVENAPTSNITTAEDAIWWSYVTITTVGYGDKFPVTTEGRIIAMFLMTAGVGLFGTFTAYIASLFVSDNKKEKTETKE</sequence>
<protein>
    <submittedName>
        <fullName evidence="14">Ion transporter</fullName>
    </submittedName>
</protein>
<dbReference type="EMBL" id="JRAI01000087">
    <property type="protein sequence ID" value="KGN83472.1"/>
    <property type="molecule type" value="Genomic_DNA"/>
</dbReference>
<organism evidence="14 15">
    <name type="scientific">Porphyromonas gulae</name>
    <dbReference type="NCBI Taxonomy" id="111105"/>
    <lineage>
        <taxon>Bacteria</taxon>
        <taxon>Pseudomonadati</taxon>
        <taxon>Bacteroidota</taxon>
        <taxon>Bacteroidia</taxon>
        <taxon>Bacteroidales</taxon>
        <taxon>Porphyromonadaceae</taxon>
        <taxon>Porphyromonas</taxon>
    </lineage>
</organism>
<keyword evidence="2" id="KW-0813">Transport</keyword>
<keyword evidence="5" id="KW-0631">Potassium channel</keyword>
<reference evidence="14 15" key="1">
    <citation type="submission" date="2014-08" db="EMBL/GenBank/DDBJ databases">
        <title>Porphyromonas gulae strain:COT-052_OH1451 Genome sequencing.</title>
        <authorList>
            <person name="Wallis C."/>
            <person name="Deusch O."/>
            <person name="O'Flynn C."/>
            <person name="Davis I."/>
            <person name="Jospin G."/>
            <person name="Darling A.E."/>
            <person name="Coil D.A."/>
            <person name="Alexiev A."/>
            <person name="Horsfall A."/>
            <person name="Kirkwood N."/>
            <person name="Harris S."/>
            <person name="Eisen J.A."/>
        </authorList>
    </citation>
    <scope>NUCLEOTIDE SEQUENCE [LARGE SCALE GENOMIC DNA]</scope>
    <source>
        <strain evidence="15">COT-052 OH1451</strain>
    </source>
</reference>
<comment type="subcellular location">
    <subcellularLocation>
        <location evidence="1">Membrane</location>
        <topology evidence="1">Multi-pass membrane protein</topology>
    </subcellularLocation>
</comment>
<evidence type="ECO:0000313" key="15">
    <source>
        <dbReference type="Proteomes" id="UP000030130"/>
    </source>
</evidence>
<dbReference type="PRINTS" id="PR00169">
    <property type="entry name" value="KCHANNEL"/>
</dbReference>
<evidence type="ECO:0000256" key="10">
    <source>
        <dbReference type="ARBA" id="ARBA00023136"/>
    </source>
</evidence>
<proteinExistence type="predicted"/>
<dbReference type="InterPro" id="IPR027359">
    <property type="entry name" value="Volt_channel_dom_sf"/>
</dbReference>
<keyword evidence="6" id="KW-0851">Voltage-gated channel</keyword>
<comment type="caution">
    <text evidence="14">The sequence shown here is derived from an EMBL/GenBank/DDBJ whole genome shotgun (WGS) entry which is preliminary data.</text>
</comment>
<evidence type="ECO:0000256" key="1">
    <source>
        <dbReference type="ARBA" id="ARBA00004141"/>
    </source>
</evidence>
<dbReference type="Gene3D" id="1.20.5.110">
    <property type="match status" value="1"/>
</dbReference>
<feature type="domain" description="Ion transport" evidence="13">
    <location>
        <begin position="32"/>
        <end position="237"/>
    </location>
</feature>
<feature type="transmembrane region" description="Helical" evidence="12">
    <location>
        <begin position="29"/>
        <end position="50"/>
    </location>
</feature>
<evidence type="ECO:0000256" key="7">
    <source>
        <dbReference type="ARBA" id="ARBA00022958"/>
    </source>
</evidence>
<dbReference type="GO" id="GO:0001508">
    <property type="term" value="P:action potential"/>
    <property type="evidence" value="ECO:0007669"/>
    <property type="project" value="TreeGrafter"/>
</dbReference>
<evidence type="ECO:0000256" key="9">
    <source>
        <dbReference type="ARBA" id="ARBA00023065"/>
    </source>
</evidence>
<evidence type="ECO:0000256" key="4">
    <source>
        <dbReference type="ARBA" id="ARBA00022692"/>
    </source>
</evidence>
<dbReference type="AlphaFoldDB" id="A0A0A2F0F8"/>